<feature type="transmembrane region" description="Helical" evidence="7">
    <location>
        <begin position="393"/>
        <end position="420"/>
    </location>
</feature>
<name>A0ABD0M9L1_9CAEN</name>
<feature type="transmembrane region" description="Helical" evidence="7">
    <location>
        <begin position="554"/>
        <end position="574"/>
    </location>
</feature>
<evidence type="ECO:0000313" key="10">
    <source>
        <dbReference type="Proteomes" id="UP001519460"/>
    </source>
</evidence>
<accession>A0ABD0M9L1</accession>
<comment type="function">
    <text evidence="7">May be involved in iron transport and iron homeostasis.</text>
</comment>
<feature type="region of interest" description="Disordered" evidence="8">
    <location>
        <begin position="238"/>
        <end position="279"/>
    </location>
</feature>
<feature type="transmembrane region" description="Helical" evidence="7">
    <location>
        <begin position="163"/>
        <end position="180"/>
    </location>
</feature>
<gene>
    <name evidence="9" type="ORF">BaRGS_00000119</name>
</gene>
<feature type="compositionally biased region" description="Basic and acidic residues" evidence="8">
    <location>
        <begin position="240"/>
        <end position="267"/>
    </location>
</feature>
<evidence type="ECO:0000256" key="7">
    <source>
        <dbReference type="RuleBase" id="RU365065"/>
    </source>
</evidence>
<evidence type="ECO:0000256" key="4">
    <source>
        <dbReference type="ARBA" id="ARBA00022692"/>
    </source>
</evidence>
<dbReference type="EMBL" id="JACVVK020000001">
    <property type="protein sequence ID" value="KAK7508553.1"/>
    <property type="molecule type" value="Genomic_DNA"/>
</dbReference>
<comment type="caution">
    <text evidence="9">The sequence shown here is derived from an EMBL/GenBank/DDBJ whole genome shotgun (WGS) entry which is preliminary data.</text>
</comment>
<feature type="transmembrane region" description="Helical" evidence="7">
    <location>
        <begin position="426"/>
        <end position="448"/>
    </location>
</feature>
<reference evidence="9 10" key="1">
    <citation type="journal article" date="2023" name="Sci. Data">
        <title>Genome assembly of the Korean intertidal mud-creeper Batillaria attramentaria.</title>
        <authorList>
            <person name="Patra A.K."/>
            <person name="Ho P.T."/>
            <person name="Jun S."/>
            <person name="Lee S.J."/>
            <person name="Kim Y."/>
            <person name="Won Y.J."/>
        </authorList>
    </citation>
    <scope>NUCLEOTIDE SEQUENCE [LARGE SCALE GENOMIC DNA]</scope>
    <source>
        <strain evidence="9">Wonlab-2016</strain>
    </source>
</reference>
<evidence type="ECO:0000313" key="9">
    <source>
        <dbReference type="EMBL" id="KAK7508553.1"/>
    </source>
</evidence>
<sequence length="676" mass="73616">MKVRRTNLIVYSSHFLSCWGTRMWQFGMGMFLVRMADDSLQLAAGYGLATGIAVFFFGALVGDWVDNTPRLKAAQLSLIVTDVLMFACAAVITGYLWHQDAIRAGDSWLAPLLQAVMVVFAVLSDLAAQARLIAVERDWIVEICGKDSDHLATMTAMLRRIDMFSMIVAPIVTGQIMTYIGLVFGAIFIGSWNVLSVFVEFYLMWKVYNTVPALKAKKDARRVDDVFINKTAELHPLSGDGHHLSNGHAEEHATQHQTDGDKIHETHASNGKTQAPNGEMLASNGEMLASNGEMLASNGEKRASDGEKLASDGTTQSSNNETQHTDSESSFHTENQHQSPAKAKTENVDVEFEIGHIGVDANRPQQGGCTCGRVLSQFVTLYRGFRTYTKYNVALAGLSLAFLYMTVLGFHNITVAYAITQGLSESVLGILSGTAALFGIFGTFAYPLIRRRVGLIRTGIIALSCQVSCLTLCVASIWMPGSPFDPYYTRSGQVLGSCGTSDTSVPQQVVHGGSELTTSASNMAARNTTSGHVTFADVTTGGCPITVSKLPDSYVSLIFLMTGIFLSRFGVWIADLTITQLFLEKVVETERGIVNGFQASLNQFFDLLKYATVVALPDTETFGFLIIISFSFIASAWVVYAIFVRREGQAICSCARATEEDKRLNYNEGNATDVAV</sequence>
<feature type="transmembrane region" description="Helical" evidence="7">
    <location>
        <begin position="76"/>
        <end position="96"/>
    </location>
</feature>
<feature type="transmembrane region" description="Helical" evidence="7">
    <location>
        <begin position="108"/>
        <end position="128"/>
    </location>
</feature>
<keyword evidence="3 7" id="KW-0813">Transport</keyword>
<evidence type="ECO:0000256" key="1">
    <source>
        <dbReference type="ARBA" id="ARBA00004141"/>
    </source>
</evidence>
<feature type="transmembrane region" description="Helical" evidence="7">
    <location>
        <begin position="186"/>
        <end position="205"/>
    </location>
</feature>
<dbReference type="Proteomes" id="UP001519460">
    <property type="component" value="Unassembled WGS sequence"/>
</dbReference>
<organism evidence="9 10">
    <name type="scientific">Batillaria attramentaria</name>
    <dbReference type="NCBI Taxonomy" id="370345"/>
    <lineage>
        <taxon>Eukaryota</taxon>
        <taxon>Metazoa</taxon>
        <taxon>Spiralia</taxon>
        <taxon>Lophotrochozoa</taxon>
        <taxon>Mollusca</taxon>
        <taxon>Gastropoda</taxon>
        <taxon>Caenogastropoda</taxon>
        <taxon>Sorbeoconcha</taxon>
        <taxon>Cerithioidea</taxon>
        <taxon>Batillariidae</taxon>
        <taxon>Batillaria</taxon>
    </lineage>
</organism>
<dbReference type="PANTHER" id="PTHR11660">
    <property type="entry name" value="SOLUTE CARRIER FAMILY 40 MEMBER"/>
    <property type="match status" value="1"/>
</dbReference>
<dbReference type="SUPFAM" id="SSF103473">
    <property type="entry name" value="MFS general substrate transporter"/>
    <property type="match status" value="2"/>
</dbReference>
<keyword evidence="10" id="KW-1185">Reference proteome</keyword>
<feature type="compositionally biased region" description="Basic and acidic residues" evidence="8">
    <location>
        <begin position="299"/>
        <end position="310"/>
    </location>
</feature>
<dbReference type="CDD" id="cd17480">
    <property type="entry name" value="MFS_SLC40A1_like"/>
    <property type="match status" value="1"/>
</dbReference>
<evidence type="ECO:0000256" key="5">
    <source>
        <dbReference type="ARBA" id="ARBA00022989"/>
    </source>
</evidence>
<keyword evidence="7" id="KW-0406">Ion transport</keyword>
<feature type="compositionally biased region" description="Polar residues" evidence="8">
    <location>
        <begin position="312"/>
        <end position="322"/>
    </location>
</feature>
<dbReference type="InterPro" id="IPR036259">
    <property type="entry name" value="MFS_trans_sf"/>
</dbReference>
<feature type="compositionally biased region" description="Basic and acidic residues" evidence="8">
    <location>
        <begin position="323"/>
        <end position="335"/>
    </location>
</feature>
<evidence type="ECO:0000256" key="2">
    <source>
        <dbReference type="ARBA" id="ARBA00006279"/>
    </source>
</evidence>
<evidence type="ECO:0000256" key="8">
    <source>
        <dbReference type="SAM" id="MobiDB-lite"/>
    </source>
</evidence>
<protein>
    <recommendedName>
        <fullName evidence="7">Solute carrier family 40 member</fullName>
    </recommendedName>
</protein>
<comment type="caution">
    <text evidence="7">Lacks conserved residue(s) required for the propagation of feature annotation.</text>
</comment>
<keyword evidence="4 7" id="KW-0812">Transmembrane</keyword>
<keyword evidence="5 7" id="KW-1133">Transmembrane helix</keyword>
<evidence type="ECO:0000256" key="3">
    <source>
        <dbReference type="ARBA" id="ARBA00022448"/>
    </source>
</evidence>
<feature type="region of interest" description="Disordered" evidence="8">
    <location>
        <begin position="297"/>
        <end position="346"/>
    </location>
</feature>
<dbReference type="GO" id="GO:0016020">
    <property type="term" value="C:membrane"/>
    <property type="evidence" value="ECO:0007669"/>
    <property type="project" value="UniProtKB-SubCell"/>
</dbReference>
<comment type="subcellular location">
    <subcellularLocation>
        <location evidence="1 7">Membrane</location>
        <topology evidence="1 7">Multi-pass membrane protein</topology>
    </subcellularLocation>
</comment>
<dbReference type="Pfam" id="PF06963">
    <property type="entry name" value="FPN1"/>
    <property type="match status" value="2"/>
</dbReference>
<dbReference type="InterPro" id="IPR009716">
    <property type="entry name" value="Ferroportin-1"/>
</dbReference>
<feature type="transmembrane region" description="Helical" evidence="7">
    <location>
        <begin position="622"/>
        <end position="643"/>
    </location>
</feature>
<evidence type="ECO:0000256" key="6">
    <source>
        <dbReference type="ARBA" id="ARBA00023136"/>
    </source>
</evidence>
<proteinExistence type="inferred from homology"/>
<dbReference type="GO" id="GO:0005381">
    <property type="term" value="F:iron ion transmembrane transporter activity"/>
    <property type="evidence" value="ECO:0007669"/>
    <property type="project" value="UniProtKB-UniRule"/>
</dbReference>
<dbReference type="PANTHER" id="PTHR11660:SF57">
    <property type="entry name" value="SOLUTE CARRIER FAMILY 40 MEMBER"/>
    <property type="match status" value="1"/>
</dbReference>
<keyword evidence="6 7" id="KW-0472">Membrane</keyword>
<comment type="similarity">
    <text evidence="2 7">Belongs to the ferroportin (FP) (TC 2.A.100) family. SLC40A subfamily.</text>
</comment>
<feature type="transmembrane region" description="Helical" evidence="7">
    <location>
        <begin position="44"/>
        <end position="64"/>
    </location>
</feature>
<dbReference type="AlphaFoldDB" id="A0ABD0M9L1"/>